<dbReference type="EMBL" id="CP139725">
    <property type="protein sequence ID" value="WPZ21931.1"/>
    <property type="molecule type" value="Genomic_DNA"/>
</dbReference>
<accession>A0ABZ0V0D9</accession>
<reference evidence="1 2" key="1">
    <citation type="submission" date="2023-11" db="EMBL/GenBank/DDBJ databases">
        <title>From the Deep-Sea to the Surface: Bacterial Genomes Isolated from the Moytirra Hydrothermal Vent Plume.</title>
        <authorList>
            <person name="Major S.R."/>
        </authorList>
    </citation>
    <scope>NUCLEOTIDE SEQUENCE [LARGE SCALE GENOMIC DNA]</scope>
    <source>
        <strain evidence="1 2">OXR-9</strain>
    </source>
</reference>
<evidence type="ECO:0000313" key="1">
    <source>
        <dbReference type="EMBL" id="WPZ21931.1"/>
    </source>
</evidence>
<evidence type="ECO:0000313" key="2">
    <source>
        <dbReference type="Proteomes" id="UP001326567"/>
    </source>
</evidence>
<proteinExistence type="predicted"/>
<dbReference type="Proteomes" id="UP001326567">
    <property type="component" value="Chromosome"/>
</dbReference>
<gene>
    <name evidence="1" type="ORF">T7987_01405</name>
</gene>
<protein>
    <submittedName>
        <fullName evidence="1">Uncharacterized protein</fullName>
    </submittedName>
</protein>
<keyword evidence="2" id="KW-1185">Reference proteome</keyword>
<dbReference type="RefSeq" id="WP_322328758.1">
    <property type="nucleotide sequence ID" value="NZ_CP139725.1"/>
</dbReference>
<name>A0ABZ0V0D9_9RHOB</name>
<sequence length="69" mass="7555">MHSRIKAFQAFLGDAIKGPVGGGIIAATAVEEHPKGDGETSEKEYEFGSPHQFKPLFLATKWRQNLSPE</sequence>
<organism evidence="1 2">
    <name type="scientific">Sulfitobacter faviae</name>
    <dbReference type="NCBI Taxonomy" id="1775881"/>
    <lineage>
        <taxon>Bacteria</taxon>
        <taxon>Pseudomonadati</taxon>
        <taxon>Pseudomonadota</taxon>
        <taxon>Alphaproteobacteria</taxon>
        <taxon>Rhodobacterales</taxon>
        <taxon>Roseobacteraceae</taxon>
        <taxon>Sulfitobacter</taxon>
    </lineage>
</organism>